<name>F4KZB5_HALH1</name>
<dbReference type="eggNOG" id="ENOG502ZV14">
    <property type="taxonomic scope" value="Bacteria"/>
</dbReference>
<gene>
    <name evidence="1" type="ordered locus">Halhy_0500</name>
</gene>
<evidence type="ECO:0000313" key="1">
    <source>
        <dbReference type="EMBL" id="AEE48410.1"/>
    </source>
</evidence>
<proteinExistence type="predicted"/>
<dbReference type="KEGG" id="hhy:Halhy_0500"/>
<dbReference type="HOGENOM" id="CLU_1765474_0_0_10"/>
<dbReference type="AlphaFoldDB" id="F4KZB5"/>
<dbReference type="STRING" id="760192.Halhy_0500"/>
<dbReference type="EMBL" id="CP002691">
    <property type="protein sequence ID" value="AEE48410.1"/>
    <property type="molecule type" value="Genomic_DNA"/>
</dbReference>
<evidence type="ECO:0000313" key="2">
    <source>
        <dbReference type="Proteomes" id="UP000008461"/>
    </source>
</evidence>
<dbReference type="Proteomes" id="UP000008461">
    <property type="component" value="Chromosome"/>
</dbReference>
<dbReference type="OrthoDB" id="1496042at2"/>
<keyword evidence="2" id="KW-1185">Reference proteome</keyword>
<reference evidence="1 2" key="1">
    <citation type="journal article" date="2011" name="Stand. Genomic Sci.">
        <title>Complete genome sequence of Haliscomenobacter hydrossis type strain (O).</title>
        <authorList>
            <consortium name="US DOE Joint Genome Institute (JGI-PGF)"/>
            <person name="Daligault H."/>
            <person name="Lapidus A."/>
            <person name="Zeytun A."/>
            <person name="Nolan M."/>
            <person name="Lucas S."/>
            <person name="Del Rio T.G."/>
            <person name="Tice H."/>
            <person name="Cheng J.F."/>
            <person name="Tapia R."/>
            <person name="Han C."/>
            <person name="Goodwin L."/>
            <person name="Pitluck S."/>
            <person name="Liolios K."/>
            <person name="Pagani I."/>
            <person name="Ivanova N."/>
            <person name="Huntemann M."/>
            <person name="Mavromatis K."/>
            <person name="Mikhailova N."/>
            <person name="Pati A."/>
            <person name="Chen A."/>
            <person name="Palaniappan K."/>
            <person name="Land M."/>
            <person name="Hauser L."/>
            <person name="Brambilla E.M."/>
            <person name="Rohde M."/>
            <person name="Verbarg S."/>
            <person name="Goker M."/>
            <person name="Bristow J."/>
            <person name="Eisen J.A."/>
            <person name="Markowitz V."/>
            <person name="Hugenholtz P."/>
            <person name="Kyrpides N.C."/>
            <person name="Klenk H.P."/>
            <person name="Woyke T."/>
        </authorList>
    </citation>
    <scope>NUCLEOTIDE SEQUENCE [LARGE SCALE GENOMIC DNA]</scope>
    <source>
        <strain evidence="2">ATCC 27775 / DSM 1100 / LMG 10767 / O</strain>
    </source>
</reference>
<protein>
    <submittedName>
        <fullName evidence="1">Uncharacterized protein</fullName>
    </submittedName>
</protein>
<sequence length="147" mass="17127">MGQVLYATFLENRRVYRLAKTRWQRLFEQLLSAKQYTFRPFLNEKRMDGNPMFTAYEPAVDRAVRIIQVDPAEAVSEVDIKAWLDQAVMPEREDRVEELVIDLVLTNEAESLSKQLIDGWLVQGLSMMEMERMIDELVVIDEEVSGV</sequence>
<organism evidence="1 2">
    <name type="scientific">Haliscomenobacter hydrossis (strain ATCC 27775 / DSM 1100 / LMG 10767 / O)</name>
    <dbReference type="NCBI Taxonomy" id="760192"/>
    <lineage>
        <taxon>Bacteria</taxon>
        <taxon>Pseudomonadati</taxon>
        <taxon>Bacteroidota</taxon>
        <taxon>Saprospiria</taxon>
        <taxon>Saprospirales</taxon>
        <taxon>Haliscomenobacteraceae</taxon>
        <taxon>Haliscomenobacter</taxon>
    </lineage>
</organism>
<reference key="2">
    <citation type="submission" date="2011-04" db="EMBL/GenBank/DDBJ databases">
        <title>Complete sequence of chromosome of Haliscomenobacter hydrossis DSM 1100.</title>
        <authorList>
            <consortium name="US DOE Joint Genome Institute (JGI-PGF)"/>
            <person name="Lucas S."/>
            <person name="Han J."/>
            <person name="Lapidus A."/>
            <person name="Bruce D."/>
            <person name="Goodwin L."/>
            <person name="Pitluck S."/>
            <person name="Peters L."/>
            <person name="Kyrpides N."/>
            <person name="Mavromatis K."/>
            <person name="Ivanova N."/>
            <person name="Ovchinnikova G."/>
            <person name="Pagani I."/>
            <person name="Daligault H."/>
            <person name="Detter J.C."/>
            <person name="Han C."/>
            <person name="Land M."/>
            <person name="Hauser L."/>
            <person name="Markowitz V."/>
            <person name="Cheng J.-F."/>
            <person name="Hugenholtz P."/>
            <person name="Woyke T."/>
            <person name="Wu D."/>
            <person name="Verbarg S."/>
            <person name="Frueling A."/>
            <person name="Brambilla E."/>
            <person name="Klenk H.-P."/>
            <person name="Eisen J.A."/>
        </authorList>
    </citation>
    <scope>NUCLEOTIDE SEQUENCE</scope>
    <source>
        <strain>DSM 1100</strain>
    </source>
</reference>
<dbReference type="RefSeq" id="WP_013762974.1">
    <property type="nucleotide sequence ID" value="NC_015510.1"/>
</dbReference>
<accession>F4KZB5</accession>